<dbReference type="AlphaFoldDB" id="X0XPQ4"/>
<organism evidence="1">
    <name type="scientific">marine sediment metagenome</name>
    <dbReference type="NCBI Taxonomy" id="412755"/>
    <lineage>
        <taxon>unclassified sequences</taxon>
        <taxon>metagenomes</taxon>
        <taxon>ecological metagenomes</taxon>
    </lineage>
</organism>
<comment type="caution">
    <text evidence="1">The sequence shown here is derived from an EMBL/GenBank/DDBJ whole genome shotgun (WGS) entry which is preliminary data.</text>
</comment>
<name>X0XPQ4_9ZZZZ</name>
<dbReference type="Gene3D" id="2.40.10.480">
    <property type="match status" value="1"/>
</dbReference>
<feature type="non-terminal residue" evidence="1">
    <location>
        <position position="133"/>
    </location>
</feature>
<dbReference type="InterPro" id="IPR011047">
    <property type="entry name" value="Quinoprotein_ADH-like_sf"/>
</dbReference>
<evidence type="ECO:0008006" key="2">
    <source>
        <dbReference type="Google" id="ProtNLM"/>
    </source>
</evidence>
<reference evidence="1" key="1">
    <citation type="journal article" date="2014" name="Front. Microbiol.">
        <title>High frequency of phylogenetically diverse reductive dehalogenase-homologous genes in deep subseafloor sedimentary metagenomes.</title>
        <authorList>
            <person name="Kawai M."/>
            <person name="Futagami T."/>
            <person name="Toyoda A."/>
            <person name="Takaki Y."/>
            <person name="Nishi S."/>
            <person name="Hori S."/>
            <person name="Arai W."/>
            <person name="Tsubouchi T."/>
            <person name="Morono Y."/>
            <person name="Uchiyama I."/>
            <person name="Ito T."/>
            <person name="Fujiyama A."/>
            <person name="Inagaki F."/>
            <person name="Takami H."/>
        </authorList>
    </citation>
    <scope>NUCLEOTIDE SEQUENCE</scope>
    <source>
        <strain evidence="1">Expedition CK06-06</strain>
    </source>
</reference>
<accession>X0XPQ4</accession>
<dbReference type="EMBL" id="BARS01049841">
    <property type="protein sequence ID" value="GAG37307.1"/>
    <property type="molecule type" value="Genomic_DNA"/>
</dbReference>
<sequence>MSMRSKRHSGRPVEIAAIVAALLALASAAHAADQPQWGRAWSRNMVSAETGLPADLAPPDIDRDTGVPVPGTGRCVAWVAALGNRTYGTPVVGGGRVLIGTNNGRPRDPRHSGDRGILMAFGEKGGRFLWQLV</sequence>
<evidence type="ECO:0000313" key="1">
    <source>
        <dbReference type="EMBL" id="GAG37307.1"/>
    </source>
</evidence>
<gene>
    <name evidence="1" type="ORF">S01H1_74487</name>
</gene>
<proteinExistence type="predicted"/>
<protein>
    <recommendedName>
        <fullName evidence="2">Pyrrolo-quinoline quinone</fullName>
    </recommendedName>
</protein>
<dbReference type="SUPFAM" id="SSF50998">
    <property type="entry name" value="Quinoprotein alcohol dehydrogenase-like"/>
    <property type="match status" value="1"/>
</dbReference>